<organism evidence="2 3">
    <name type="scientific">Thanatephorus cucumeris (strain AG1-IB / isolate 7/3/14)</name>
    <name type="common">Lettuce bottom rot fungus</name>
    <name type="synonym">Rhizoctonia solani</name>
    <dbReference type="NCBI Taxonomy" id="1108050"/>
    <lineage>
        <taxon>Eukaryota</taxon>
        <taxon>Fungi</taxon>
        <taxon>Dikarya</taxon>
        <taxon>Basidiomycota</taxon>
        <taxon>Agaricomycotina</taxon>
        <taxon>Agaricomycetes</taxon>
        <taxon>Cantharellales</taxon>
        <taxon>Ceratobasidiaceae</taxon>
        <taxon>Rhizoctonia</taxon>
        <taxon>Rhizoctonia solani AG-1</taxon>
    </lineage>
</organism>
<evidence type="ECO:0000256" key="1">
    <source>
        <dbReference type="SAM" id="MobiDB-lite"/>
    </source>
</evidence>
<sequence>MSKSRKVRKPQPAVPSSRQLSQTFQVRRTGAQGAVRATPDQPSASPAAEPTRLGAIGSTTRLDLERLVDAALWEEAGPEIADMNFPQDSHADNEQVTAQMEAELGDSAPIYMSYRGPGQV</sequence>
<reference evidence="2 3" key="1">
    <citation type="submission" date="2014-11" db="EMBL/GenBank/DDBJ databases">
        <authorList>
            <person name="Wibberg Daniel"/>
        </authorList>
    </citation>
    <scope>NUCLEOTIDE SEQUENCE [LARGE SCALE GENOMIC DNA]</scope>
    <source>
        <strain evidence="2">Rhizoctonia solani AG1-IB 7/3/14</strain>
    </source>
</reference>
<keyword evidence="3" id="KW-1185">Reference proteome</keyword>
<gene>
    <name evidence="2" type="ORF">RSOLAG1IB_11491</name>
</gene>
<proteinExistence type="predicted"/>
<evidence type="ECO:0000313" key="3">
    <source>
        <dbReference type="Proteomes" id="UP000059188"/>
    </source>
</evidence>
<evidence type="ECO:0000313" key="2">
    <source>
        <dbReference type="EMBL" id="CEL53754.1"/>
    </source>
</evidence>
<feature type="compositionally biased region" description="Polar residues" evidence="1">
    <location>
        <begin position="14"/>
        <end position="26"/>
    </location>
</feature>
<dbReference type="AlphaFoldDB" id="A0A0B7FA14"/>
<accession>A0A0B7FA14</accession>
<dbReference type="EMBL" id="LN679236">
    <property type="protein sequence ID" value="CEL53754.1"/>
    <property type="molecule type" value="Genomic_DNA"/>
</dbReference>
<protein>
    <submittedName>
        <fullName evidence="2">Uncharacterized protein</fullName>
    </submittedName>
</protein>
<name>A0A0B7FA14_THACB</name>
<dbReference type="Proteomes" id="UP000059188">
    <property type="component" value="Unassembled WGS sequence"/>
</dbReference>
<feature type="region of interest" description="Disordered" evidence="1">
    <location>
        <begin position="1"/>
        <end position="57"/>
    </location>
</feature>